<evidence type="ECO:0000256" key="1">
    <source>
        <dbReference type="SAM" id="Phobius"/>
    </source>
</evidence>
<evidence type="ECO:0000313" key="2">
    <source>
        <dbReference type="EMBL" id="QWL60846.1"/>
    </source>
</evidence>
<gene>
    <name evidence="2" type="ORF">HQ399_00615</name>
</gene>
<reference evidence="2 3" key="1">
    <citation type="journal article" date="2021" name="Front. Microbiol.">
        <title>Prevalence and Genetic Analysis of Chromosomal mcr-3/7 in Aeromonas From U.S. Animal-Derived Samples.</title>
        <authorList>
            <person name="Wang Y."/>
            <person name="Hou N."/>
            <person name="Rasooly R."/>
            <person name="Gu Y."/>
            <person name="He X."/>
        </authorList>
    </citation>
    <scope>NUCLEOTIDE SEQUENCE [LARGE SCALE GENOMIC DNA]</scope>
    <source>
        <strain evidence="2 3">4608</strain>
    </source>
</reference>
<dbReference type="Proteomes" id="UP000679312">
    <property type="component" value="Chromosome"/>
</dbReference>
<proteinExistence type="predicted"/>
<feature type="transmembrane region" description="Helical" evidence="1">
    <location>
        <begin position="83"/>
        <end position="100"/>
    </location>
</feature>
<sequence length="130" mass="14117">MSQIKKGAERDSQGEKVSVAAAIPCVGPAGYHSRGYRAPPRSAKLRELGTTAPPEGMMSLLQLLDDLLDLVDFITDFPRFWRVYVGLICTLGACALVARTRDSPDGLEFVFGVIVVLGIGLTLLWQRAAR</sequence>
<evidence type="ECO:0000313" key="3">
    <source>
        <dbReference type="Proteomes" id="UP000679312"/>
    </source>
</evidence>
<dbReference type="RefSeq" id="WP_215802426.1">
    <property type="nucleotide sequence ID" value="NZ_CP053881.1"/>
</dbReference>
<name>A0ABD7EJB4_AERJA</name>
<accession>A0ABD7EJB4</accession>
<keyword evidence="1" id="KW-1133">Transmembrane helix</keyword>
<organism evidence="2 3">
    <name type="scientific">Aeromonas jandaei</name>
    <dbReference type="NCBI Taxonomy" id="650"/>
    <lineage>
        <taxon>Bacteria</taxon>
        <taxon>Pseudomonadati</taxon>
        <taxon>Pseudomonadota</taxon>
        <taxon>Gammaproteobacteria</taxon>
        <taxon>Aeromonadales</taxon>
        <taxon>Aeromonadaceae</taxon>
        <taxon>Aeromonas</taxon>
    </lineage>
</organism>
<evidence type="ECO:0008006" key="4">
    <source>
        <dbReference type="Google" id="ProtNLM"/>
    </source>
</evidence>
<protein>
    <recommendedName>
        <fullName evidence="4">Transmembrane protein</fullName>
    </recommendedName>
</protein>
<dbReference type="EMBL" id="CP053881">
    <property type="protein sequence ID" value="QWL60846.1"/>
    <property type="molecule type" value="Genomic_DNA"/>
</dbReference>
<keyword evidence="1" id="KW-0812">Transmembrane</keyword>
<keyword evidence="1" id="KW-0472">Membrane</keyword>
<feature type="transmembrane region" description="Helical" evidence="1">
    <location>
        <begin position="106"/>
        <end position="125"/>
    </location>
</feature>
<dbReference type="AlphaFoldDB" id="A0ABD7EJB4"/>